<dbReference type="PANTHER" id="PTHR37804:SF1">
    <property type="entry name" value="CDAA REGULATORY PROTEIN CDAR"/>
    <property type="match status" value="1"/>
</dbReference>
<dbReference type="Gene3D" id="2.170.120.40">
    <property type="entry name" value="YbbR-like domain"/>
    <property type="match status" value="1"/>
</dbReference>
<feature type="region of interest" description="Disordered" evidence="1">
    <location>
        <begin position="1"/>
        <end position="24"/>
    </location>
</feature>
<dbReference type="RefSeq" id="WP_060935821.1">
    <property type="nucleotide sequence ID" value="NZ_KQ960462.1"/>
</dbReference>
<gene>
    <name evidence="3" type="ORF">HMPREF3185_01710</name>
</gene>
<dbReference type="Gene3D" id="2.170.120.30">
    <property type="match status" value="1"/>
</dbReference>
<dbReference type="AlphaFoldDB" id="A0A134B3D6"/>
<sequence length="340" mass="37970">MRLDLKNSPTRVPLSARKLNSSPPKRRRSRELFIFLVFVLLSATFWFVQSLQRRFTYTLHIPVVYDSIPPEVGMQTKLPEYIEVSLEDEGGHLLEYTTRGLAPIRLRLQRDHQVIAGFSLSASALSGEVRSRLATSARVISISPASINATAYRRQRKVLPITLGSLPQVATGYAIGDIELTPAEITVFASGKALDTLTTILTAPFEEHMLKATTTTKVRLLLPDGVYASTNVVQVHVPVEQLTEQTFTLPVEVTGAPEGFVLLPLPRVATIQLTLPRSRYKDIKPEELKIAVAYPDLVTAGNASGETPRQLPITLVQKPDWLKHYRLTPDRVQYVIEERK</sequence>
<keyword evidence="2" id="KW-0472">Membrane</keyword>
<name>A0A134B3D6_9PORP</name>
<evidence type="ECO:0000256" key="2">
    <source>
        <dbReference type="SAM" id="Phobius"/>
    </source>
</evidence>
<comment type="caution">
    <text evidence="3">The sequence shown here is derived from an EMBL/GenBank/DDBJ whole genome shotgun (WGS) entry which is preliminary data.</text>
</comment>
<keyword evidence="2" id="KW-1133">Transmembrane helix</keyword>
<organism evidence="3 4">
    <name type="scientific">Porphyromonas somerae</name>
    <dbReference type="NCBI Taxonomy" id="322095"/>
    <lineage>
        <taxon>Bacteria</taxon>
        <taxon>Pseudomonadati</taxon>
        <taxon>Bacteroidota</taxon>
        <taxon>Bacteroidia</taxon>
        <taxon>Bacteroidales</taxon>
        <taxon>Porphyromonadaceae</taxon>
        <taxon>Porphyromonas</taxon>
    </lineage>
</organism>
<accession>A0A134B3D6</accession>
<keyword evidence="4" id="KW-1185">Reference proteome</keyword>
<protein>
    <submittedName>
        <fullName evidence="3">YbbR-like protein</fullName>
    </submittedName>
</protein>
<proteinExistence type="predicted"/>
<dbReference type="InterPro" id="IPR053154">
    <property type="entry name" value="c-di-AMP_regulator"/>
</dbReference>
<dbReference type="OrthoDB" id="1115707at2"/>
<dbReference type="PANTHER" id="PTHR37804">
    <property type="entry name" value="CDAA REGULATORY PROTEIN CDAR"/>
    <property type="match status" value="1"/>
</dbReference>
<keyword evidence="2" id="KW-0812">Transmembrane</keyword>
<dbReference type="PATRIC" id="fig|322095.3.peg.1685"/>
<dbReference type="Pfam" id="PF07949">
    <property type="entry name" value="YbbR"/>
    <property type="match status" value="1"/>
</dbReference>
<dbReference type="InterPro" id="IPR012505">
    <property type="entry name" value="YbbR"/>
</dbReference>
<reference evidence="4" key="1">
    <citation type="submission" date="2016-01" db="EMBL/GenBank/DDBJ databases">
        <authorList>
            <person name="Mitreva M."/>
            <person name="Pepin K.H."/>
            <person name="Mihindukulasuriya K.A."/>
            <person name="Fulton R."/>
            <person name="Fronick C."/>
            <person name="O'Laughlin M."/>
            <person name="Miner T."/>
            <person name="Herter B."/>
            <person name="Rosa B.A."/>
            <person name="Cordes M."/>
            <person name="Tomlinson C."/>
            <person name="Wollam A."/>
            <person name="Palsikar V.B."/>
            <person name="Mardis E.R."/>
            <person name="Wilson R.K."/>
        </authorList>
    </citation>
    <scope>NUCLEOTIDE SEQUENCE [LARGE SCALE GENOMIC DNA]</scope>
    <source>
        <strain evidence="4">KA00683</strain>
    </source>
</reference>
<evidence type="ECO:0000256" key="1">
    <source>
        <dbReference type="SAM" id="MobiDB-lite"/>
    </source>
</evidence>
<dbReference type="Proteomes" id="UP000070224">
    <property type="component" value="Unassembled WGS sequence"/>
</dbReference>
<dbReference type="STRING" id="322095.HMPREF3185_01710"/>
<evidence type="ECO:0000313" key="4">
    <source>
        <dbReference type="Proteomes" id="UP000070224"/>
    </source>
</evidence>
<feature type="transmembrane region" description="Helical" evidence="2">
    <location>
        <begin position="32"/>
        <end position="48"/>
    </location>
</feature>
<evidence type="ECO:0000313" key="3">
    <source>
        <dbReference type="EMBL" id="KXB74457.1"/>
    </source>
</evidence>
<dbReference type="EMBL" id="LSDK01000122">
    <property type="protein sequence ID" value="KXB74457.1"/>
    <property type="molecule type" value="Genomic_DNA"/>
</dbReference>